<gene>
    <name evidence="11" type="primary">cydC</name>
    <name evidence="11" type="ORF">K1X15_04660</name>
</gene>
<keyword evidence="4" id="KW-0547">Nucleotide-binding</keyword>
<feature type="domain" description="ABC transporter" evidence="9">
    <location>
        <begin position="337"/>
        <end position="550"/>
    </location>
</feature>
<evidence type="ECO:0000313" key="12">
    <source>
        <dbReference type="Proteomes" id="UP000825799"/>
    </source>
</evidence>
<reference evidence="11 12" key="1">
    <citation type="submission" date="2021-08" db="EMBL/GenBank/DDBJ databases">
        <title>Devosia salina sp. nov., isolated from the South China Sea sediment.</title>
        <authorList>
            <person name="Zhou Z."/>
        </authorList>
    </citation>
    <scope>NUCLEOTIDE SEQUENCE [LARGE SCALE GENOMIC DNA]</scope>
    <source>
        <strain evidence="11 12">SCS-3</strain>
    </source>
</reference>
<dbReference type="EMBL" id="CP080590">
    <property type="protein sequence ID" value="QYO77862.1"/>
    <property type="molecule type" value="Genomic_DNA"/>
</dbReference>
<evidence type="ECO:0000259" key="9">
    <source>
        <dbReference type="PROSITE" id="PS50893"/>
    </source>
</evidence>
<evidence type="ECO:0000256" key="8">
    <source>
        <dbReference type="SAM" id="Phobius"/>
    </source>
</evidence>
<dbReference type="PANTHER" id="PTHR24221">
    <property type="entry name" value="ATP-BINDING CASSETTE SUB-FAMILY B"/>
    <property type="match status" value="1"/>
</dbReference>
<dbReference type="InterPro" id="IPR039421">
    <property type="entry name" value="Type_1_exporter"/>
</dbReference>
<evidence type="ECO:0000256" key="5">
    <source>
        <dbReference type="ARBA" id="ARBA00022840"/>
    </source>
</evidence>
<comment type="similarity">
    <text evidence="2">Belongs to the ABC transporter superfamily.</text>
</comment>
<dbReference type="Gene3D" id="1.20.1560.10">
    <property type="entry name" value="ABC transporter type 1, transmembrane domain"/>
    <property type="match status" value="1"/>
</dbReference>
<keyword evidence="6 8" id="KW-1133">Transmembrane helix</keyword>
<keyword evidence="12" id="KW-1185">Reference proteome</keyword>
<dbReference type="InterPro" id="IPR014223">
    <property type="entry name" value="ABC_CydC/D"/>
</dbReference>
<evidence type="ECO:0000256" key="2">
    <source>
        <dbReference type="ARBA" id="ARBA00005417"/>
    </source>
</evidence>
<protein>
    <submittedName>
        <fullName evidence="11">Thiol reductant ABC exporter subunit CydC</fullName>
    </submittedName>
</protein>
<feature type="transmembrane region" description="Helical" evidence="8">
    <location>
        <begin position="161"/>
        <end position="180"/>
    </location>
</feature>
<evidence type="ECO:0000256" key="7">
    <source>
        <dbReference type="ARBA" id="ARBA00023136"/>
    </source>
</evidence>
<dbReference type="CDD" id="cd03228">
    <property type="entry name" value="ABCC_MRP_Like"/>
    <property type="match status" value="1"/>
</dbReference>
<evidence type="ECO:0000313" key="11">
    <source>
        <dbReference type="EMBL" id="QYO77862.1"/>
    </source>
</evidence>
<dbReference type="PROSITE" id="PS50893">
    <property type="entry name" value="ABC_TRANSPORTER_2"/>
    <property type="match status" value="1"/>
</dbReference>
<dbReference type="PROSITE" id="PS00211">
    <property type="entry name" value="ABC_TRANSPORTER_1"/>
    <property type="match status" value="1"/>
</dbReference>
<dbReference type="SMART" id="SM00382">
    <property type="entry name" value="AAA"/>
    <property type="match status" value="1"/>
</dbReference>
<dbReference type="SUPFAM" id="SSF90123">
    <property type="entry name" value="ABC transporter transmembrane region"/>
    <property type="match status" value="1"/>
</dbReference>
<dbReference type="InterPro" id="IPR011527">
    <property type="entry name" value="ABC1_TM_dom"/>
</dbReference>
<accession>A0ABX8WGT3</accession>
<feature type="transmembrane region" description="Helical" evidence="8">
    <location>
        <begin position="130"/>
        <end position="155"/>
    </location>
</feature>
<dbReference type="InterPro" id="IPR036640">
    <property type="entry name" value="ABC1_TM_sf"/>
</dbReference>
<dbReference type="NCBIfam" id="TIGR02868">
    <property type="entry name" value="CydC"/>
    <property type="match status" value="1"/>
</dbReference>
<dbReference type="SUPFAM" id="SSF52540">
    <property type="entry name" value="P-loop containing nucleoside triphosphate hydrolases"/>
    <property type="match status" value="1"/>
</dbReference>
<organism evidence="11 12">
    <name type="scientific">Devosia salina</name>
    <dbReference type="NCBI Taxonomy" id="2860336"/>
    <lineage>
        <taxon>Bacteria</taxon>
        <taxon>Pseudomonadati</taxon>
        <taxon>Pseudomonadota</taxon>
        <taxon>Alphaproteobacteria</taxon>
        <taxon>Hyphomicrobiales</taxon>
        <taxon>Devosiaceae</taxon>
        <taxon>Devosia</taxon>
    </lineage>
</organism>
<keyword evidence="3 8" id="KW-0812">Transmembrane</keyword>
<proteinExistence type="inferred from homology"/>
<sequence>MKALAMFFPLFQRRSRALLVALLLSLITLCAGVALLGTSGWFITATALTTAGLGFNLFVPSAMVRGLSFVRILSRYGERLAGHDATLRLLSDLRGWLFARLFPRLPLPDRSLRHGDLVSRLTADVDALDTAFLVAVGPLLSAIMVGAAMTALLTWLLPAAALPYGVALAAAALGVPAVMVMRSRPLGRDSVAAQAELRMSVLDGVHGHTDLVLLGRLGTTAQHFASAGRVAARLRRRLGAASALGSFSVQALAALALLGTLWAGLNALDSGQIEGPVLAGLMLAVLGSFEVTSIIVRSTAKASQAMAAAERLVALAELPIPLRDPPRPAVLPADGDIILEGVRFAYPGLPVILDDLSLTIGAGEHIAITGASGSGKSTLLNLLLRLAEPLSGRIRIGTVPLPDLAISELHAHMALLSQDSPVFIDTIRNNLLIGRAEASDDDLWAALALAQLDAHVHALPDGLDTILGEAGRTLSAGQARRLCLARALVSNAPVLLLDEPTNALDRDTEEAFFRVLATATKGRTVVLVTHAVLPAGTVDRILTLRAGQLD</sequence>
<dbReference type="Pfam" id="PF00664">
    <property type="entry name" value="ABC_membrane"/>
    <property type="match status" value="1"/>
</dbReference>
<feature type="transmembrane region" description="Helical" evidence="8">
    <location>
        <begin position="277"/>
        <end position="296"/>
    </location>
</feature>
<name>A0ABX8WGT3_9HYPH</name>
<dbReference type="Proteomes" id="UP000825799">
    <property type="component" value="Chromosome"/>
</dbReference>
<evidence type="ECO:0000256" key="6">
    <source>
        <dbReference type="ARBA" id="ARBA00022989"/>
    </source>
</evidence>
<evidence type="ECO:0000259" key="10">
    <source>
        <dbReference type="PROSITE" id="PS50929"/>
    </source>
</evidence>
<dbReference type="InterPro" id="IPR017871">
    <property type="entry name" value="ABC_transporter-like_CS"/>
</dbReference>
<dbReference type="InterPro" id="IPR003439">
    <property type="entry name" value="ABC_transporter-like_ATP-bd"/>
</dbReference>
<dbReference type="PANTHER" id="PTHR24221:SF654">
    <property type="entry name" value="ATP-BINDING CASSETTE SUB-FAMILY B MEMBER 6"/>
    <property type="match status" value="1"/>
</dbReference>
<keyword evidence="7 8" id="KW-0472">Membrane</keyword>
<dbReference type="Gene3D" id="3.40.50.300">
    <property type="entry name" value="P-loop containing nucleotide triphosphate hydrolases"/>
    <property type="match status" value="1"/>
</dbReference>
<dbReference type="InterPro" id="IPR003593">
    <property type="entry name" value="AAA+_ATPase"/>
</dbReference>
<keyword evidence="5" id="KW-0067">ATP-binding</keyword>
<evidence type="ECO:0000256" key="3">
    <source>
        <dbReference type="ARBA" id="ARBA00022692"/>
    </source>
</evidence>
<evidence type="ECO:0000256" key="4">
    <source>
        <dbReference type="ARBA" id="ARBA00022741"/>
    </source>
</evidence>
<dbReference type="PROSITE" id="PS50929">
    <property type="entry name" value="ABC_TM1F"/>
    <property type="match status" value="1"/>
</dbReference>
<feature type="transmembrane region" description="Helical" evidence="8">
    <location>
        <begin position="243"/>
        <end position="265"/>
    </location>
</feature>
<comment type="subcellular location">
    <subcellularLocation>
        <location evidence="1">Cell membrane</location>
        <topology evidence="1">Multi-pass membrane protein</topology>
    </subcellularLocation>
</comment>
<dbReference type="Pfam" id="PF00005">
    <property type="entry name" value="ABC_tran"/>
    <property type="match status" value="1"/>
</dbReference>
<evidence type="ECO:0000256" key="1">
    <source>
        <dbReference type="ARBA" id="ARBA00004651"/>
    </source>
</evidence>
<feature type="domain" description="ABC transmembrane type-1" evidence="10">
    <location>
        <begin position="19"/>
        <end position="304"/>
    </location>
</feature>
<dbReference type="InterPro" id="IPR027417">
    <property type="entry name" value="P-loop_NTPase"/>
</dbReference>
<feature type="transmembrane region" description="Helical" evidence="8">
    <location>
        <begin position="42"/>
        <end position="64"/>
    </location>
</feature>